<dbReference type="PRINTS" id="PR00937">
    <property type="entry name" value="TBOX"/>
</dbReference>
<keyword evidence="1" id="KW-0805">Transcription regulation</keyword>
<dbReference type="CDD" id="cd00182">
    <property type="entry name" value="T-box"/>
    <property type="match status" value="1"/>
</dbReference>
<dbReference type="STRING" id="1611254.A0A2G5TYW4"/>
<comment type="caution">
    <text evidence="5">Lacks conserved residue(s) required for the propagation of feature annotation.</text>
</comment>
<feature type="domain" description="T-box" evidence="7">
    <location>
        <begin position="49"/>
        <end position="238"/>
    </location>
</feature>
<feature type="compositionally biased region" description="Low complexity" evidence="6">
    <location>
        <begin position="293"/>
        <end position="312"/>
    </location>
</feature>
<keyword evidence="9" id="KW-1185">Reference proteome</keyword>
<dbReference type="Gene3D" id="2.60.40.820">
    <property type="entry name" value="Transcription factor, T-box"/>
    <property type="match status" value="1"/>
</dbReference>
<dbReference type="PROSITE" id="PS50252">
    <property type="entry name" value="TBOX_3"/>
    <property type="match status" value="1"/>
</dbReference>
<keyword evidence="3" id="KW-0804">Transcription</keyword>
<feature type="compositionally biased region" description="Polar residues" evidence="6">
    <location>
        <begin position="333"/>
        <end position="345"/>
    </location>
</feature>
<feature type="compositionally biased region" description="Polar residues" evidence="6">
    <location>
        <begin position="313"/>
        <end position="325"/>
    </location>
</feature>
<protein>
    <recommendedName>
        <fullName evidence="7">T-box domain-containing protein</fullName>
    </recommendedName>
</protein>
<dbReference type="FunFam" id="2.60.40.820:FF:000020">
    <property type="entry name" value="T-box transcription factor 18"/>
    <property type="match status" value="1"/>
</dbReference>
<keyword evidence="2 5" id="KW-0238">DNA-binding</keyword>
<dbReference type="Pfam" id="PF00907">
    <property type="entry name" value="T-box"/>
    <property type="match status" value="1"/>
</dbReference>
<dbReference type="AlphaFoldDB" id="A0A2G5TYW4"/>
<proteinExistence type="predicted"/>
<dbReference type="GO" id="GO:0045893">
    <property type="term" value="P:positive regulation of DNA-templated transcription"/>
    <property type="evidence" value="ECO:0007669"/>
    <property type="project" value="InterPro"/>
</dbReference>
<dbReference type="SMART" id="SM00425">
    <property type="entry name" value="TBOX"/>
    <property type="match status" value="1"/>
</dbReference>
<comment type="subcellular location">
    <subcellularLocation>
        <location evidence="5">Nucleus</location>
    </subcellularLocation>
</comment>
<dbReference type="GO" id="GO:0000981">
    <property type="term" value="F:DNA-binding transcription factor activity, RNA polymerase II-specific"/>
    <property type="evidence" value="ECO:0007669"/>
    <property type="project" value="TreeGrafter"/>
</dbReference>
<accession>A0A2G5TYW4</accession>
<dbReference type="GO" id="GO:0001708">
    <property type="term" value="P:cell fate specification"/>
    <property type="evidence" value="ECO:0007669"/>
    <property type="project" value="TreeGrafter"/>
</dbReference>
<dbReference type="PANTHER" id="PTHR11267">
    <property type="entry name" value="T-BOX PROTEIN-RELATED"/>
    <property type="match status" value="1"/>
</dbReference>
<evidence type="ECO:0000256" key="4">
    <source>
        <dbReference type="ARBA" id="ARBA00023242"/>
    </source>
</evidence>
<dbReference type="EMBL" id="PDUG01000004">
    <property type="protein sequence ID" value="PIC32510.1"/>
    <property type="molecule type" value="Genomic_DNA"/>
</dbReference>
<feature type="region of interest" description="Disordered" evidence="6">
    <location>
        <begin position="236"/>
        <end position="368"/>
    </location>
</feature>
<dbReference type="GO" id="GO:0000785">
    <property type="term" value="C:chromatin"/>
    <property type="evidence" value="ECO:0007669"/>
    <property type="project" value="TreeGrafter"/>
</dbReference>
<evidence type="ECO:0000313" key="9">
    <source>
        <dbReference type="Proteomes" id="UP000230233"/>
    </source>
</evidence>
<dbReference type="InterPro" id="IPR008967">
    <property type="entry name" value="p53-like_TF_DNA-bd_sf"/>
</dbReference>
<evidence type="ECO:0000256" key="2">
    <source>
        <dbReference type="ARBA" id="ARBA00023125"/>
    </source>
</evidence>
<feature type="compositionally biased region" description="Polar residues" evidence="6">
    <location>
        <begin position="280"/>
        <end position="292"/>
    </location>
</feature>
<comment type="caution">
    <text evidence="8">The sequence shown here is derived from an EMBL/GenBank/DDBJ whole genome shotgun (WGS) entry which is preliminary data.</text>
</comment>
<feature type="compositionally biased region" description="Low complexity" evidence="6">
    <location>
        <begin position="352"/>
        <end position="361"/>
    </location>
</feature>
<dbReference type="InterPro" id="IPR001699">
    <property type="entry name" value="TF_T-box"/>
</dbReference>
<dbReference type="SUPFAM" id="SSF49417">
    <property type="entry name" value="p53-like transcription factors"/>
    <property type="match status" value="1"/>
</dbReference>
<dbReference type="GO" id="GO:0005634">
    <property type="term" value="C:nucleus"/>
    <property type="evidence" value="ECO:0007669"/>
    <property type="project" value="UniProtKB-SubCell"/>
</dbReference>
<dbReference type="GO" id="GO:0000978">
    <property type="term" value="F:RNA polymerase II cis-regulatory region sequence-specific DNA binding"/>
    <property type="evidence" value="ECO:0007669"/>
    <property type="project" value="InterPro"/>
</dbReference>
<evidence type="ECO:0000256" key="5">
    <source>
        <dbReference type="PROSITE-ProRule" id="PRU00201"/>
    </source>
</evidence>
<evidence type="ECO:0000259" key="7">
    <source>
        <dbReference type="PROSITE" id="PS50252"/>
    </source>
</evidence>
<sequence length="451" mass="51076">MSNNFQMHHPSNTVYDPTLRVYNTHPVYGYQQMMPVYQPIQRKEIQVQLKNQDQWKYLHESEGGNEMLLNINGKPLFPKIECDVQNLDAFKTYDVGIKMVRCNPKQFVHDRNAGKWIPDEDSDVVPDKESNEVFVSQSGENLMRSGINFGHVKIYNDKILKANEVPSVPKNLKKEISCKVNIRCLYVPVMTIYENDRNTIVHRFQFEETQFMAVTEYKNKVVKQFKIQNIKFVPGKYRKAPGSEQGEKLEEAPVVPAKRNRKRAAKVPVADSKKFKGCQDASSGSPVNWASTSSGPGQNPSESPQSSSEAGSTNTSTSSKFSRPSLSPPMPPQVSTSSGAPQNHFQYGYDFSSTSSSSPESLNRFSTSPPMPFDENQDPMALQYFPDPIVNYSNPMDTMTPSTSNAKYSNPMGTNCFGNEYNTFYPIQMNDFDFNAAPNPYPFDFNNDYKF</sequence>
<gene>
    <name evidence="8" type="primary">Cnig_chr_IV.g12818</name>
    <name evidence="8" type="ORF">B9Z55_012818</name>
</gene>
<dbReference type="InterPro" id="IPR046360">
    <property type="entry name" value="T-box_DNA-bd"/>
</dbReference>
<name>A0A2G5TYW4_9PELO</name>
<organism evidence="8 9">
    <name type="scientific">Caenorhabditis nigoni</name>
    <dbReference type="NCBI Taxonomy" id="1611254"/>
    <lineage>
        <taxon>Eukaryota</taxon>
        <taxon>Metazoa</taxon>
        <taxon>Ecdysozoa</taxon>
        <taxon>Nematoda</taxon>
        <taxon>Chromadorea</taxon>
        <taxon>Rhabditida</taxon>
        <taxon>Rhabditina</taxon>
        <taxon>Rhabditomorpha</taxon>
        <taxon>Rhabditoidea</taxon>
        <taxon>Rhabditidae</taxon>
        <taxon>Peloderinae</taxon>
        <taxon>Caenorhabditis</taxon>
    </lineage>
</organism>
<dbReference type="PANTHER" id="PTHR11267:SF204">
    <property type="entry name" value="SPADETAIL"/>
    <property type="match status" value="1"/>
</dbReference>
<evidence type="ECO:0000313" key="8">
    <source>
        <dbReference type="EMBL" id="PIC32510.1"/>
    </source>
</evidence>
<keyword evidence="4 5" id="KW-0539">Nucleus</keyword>
<dbReference type="OrthoDB" id="5909918at2759"/>
<evidence type="ECO:0000256" key="3">
    <source>
        <dbReference type="ARBA" id="ARBA00023163"/>
    </source>
</evidence>
<dbReference type="Proteomes" id="UP000230233">
    <property type="component" value="Chromosome IV"/>
</dbReference>
<evidence type="ECO:0000256" key="6">
    <source>
        <dbReference type="SAM" id="MobiDB-lite"/>
    </source>
</evidence>
<dbReference type="InterPro" id="IPR036960">
    <property type="entry name" value="T-box_sf"/>
</dbReference>
<reference evidence="9" key="1">
    <citation type="submission" date="2017-10" db="EMBL/GenBank/DDBJ databases">
        <title>Rapid genome shrinkage in a self-fertile nematode reveals novel sperm competition proteins.</title>
        <authorList>
            <person name="Yin D."/>
            <person name="Schwarz E.M."/>
            <person name="Thomas C.G."/>
            <person name="Felde R.L."/>
            <person name="Korf I.F."/>
            <person name="Cutter A.D."/>
            <person name="Schartner C.M."/>
            <person name="Ralston E.J."/>
            <person name="Meyer B.J."/>
            <person name="Haag E.S."/>
        </authorList>
    </citation>
    <scope>NUCLEOTIDE SEQUENCE [LARGE SCALE GENOMIC DNA]</scope>
    <source>
        <strain evidence="9">JU1422</strain>
    </source>
</reference>
<evidence type="ECO:0000256" key="1">
    <source>
        <dbReference type="ARBA" id="ARBA00023015"/>
    </source>
</evidence>